<feature type="non-terminal residue" evidence="1">
    <location>
        <position position="1"/>
    </location>
</feature>
<protein>
    <submittedName>
        <fullName evidence="1">Uncharacterized protein</fullName>
    </submittedName>
</protein>
<name>A0A381TPF5_9ZZZZ</name>
<organism evidence="1">
    <name type="scientific">marine metagenome</name>
    <dbReference type="NCBI Taxonomy" id="408172"/>
    <lineage>
        <taxon>unclassified sequences</taxon>
        <taxon>metagenomes</taxon>
        <taxon>ecological metagenomes</taxon>
    </lineage>
</organism>
<gene>
    <name evidence="1" type="ORF">METZ01_LOCUS70252</name>
</gene>
<accession>A0A381TPF5</accession>
<sequence length="63" mass="7633">MSFKGFIKHKVLNKKKRIITEDYFCNKLRNDQQDKLISKIKYLNIDVSKLKLNWNYISLNDNL</sequence>
<feature type="non-terminal residue" evidence="1">
    <location>
        <position position="63"/>
    </location>
</feature>
<evidence type="ECO:0000313" key="1">
    <source>
        <dbReference type="EMBL" id="SVA17398.1"/>
    </source>
</evidence>
<proteinExistence type="predicted"/>
<reference evidence="1" key="1">
    <citation type="submission" date="2018-05" db="EMBL/GenBank/DDBJ databases">
        <authorList>
            <person name="Lanie J.A."/>
            <person name="Ng W.-L."/>
            <person name="Kazmierczak K.M."/>
            <person name="Andrzejewski T.M."/>
            <person name="Davidsen T.M."/>
            <person name="Wayne K.J."/>
            <person name="Tettelin H."/>
            <person name="Glass J.I."/>
            <person name="Rusch D."/>
            <person name="Podicherti R."/>
            <person name="Tsui H.-C.T."/>
            <person name="Winkler M.E."/>
        </authorList>
    </citation>
    <scope>NUCLEOTIDE SEQUENCE</scope>
</reference>
<dbReference type="AlphaFoldDB" id="A0A381TPF5"/>
<dbReference type="EMBL" id="UINC01004864">
    <property type="protein sequence ID" value="SVA17398.1"/>
    <property type="molecule type" value="Genomic_DNA"/>
</dbReference>